<organism evidence="1 2">
    <name type="scientific">Aspergillus pseudoustus</name>
    <dbReference type="NCBI Taxonomy" id="1810923"/>
    <lineage>
        <taxon>Eukaryota</taxon>
        <taxon>Fungi</taxon>
        <taxon>Dikarya</taxon>
        <taxon>Ascomycota</taxon>
        <taxon>Pezizomycotina</taxon>
        <taxon>Eurotiomycetes</taxon>
        <taxon>Eurotiomycetidae</taxon>
        <taxon>Eurotiales</taxon>
        <taxon>Aspergillaceae</taxon>
        <taxon>Aspergillus</taxon>
        <taxon>Aspergillus subgen. Nidulantes</taxon>
    </lineage>
</organism>
<evidence type="ECO:0000313" key="2">
    <source>
        <dbReference type="Proteomes" id="UP001610446"/>
    </source>
</evidence>
<name>A0ABR4JEC5_9EURO</name>
<gene>
    <name evidence="1" type="ORF">BJY01DRAFT_237503</name>
</gene>
<keyword evidence="2" id="KW-1185">Reference proteome</keyword>
<protein>
    <submittedName>
        <fullName evidence="1">Uncharacterized protein</fullName>
    </submittedName>
</protein>
<sequence>MQGLTTMLEVYSTPSADLASHFARAKRDALSEAAKVTILGVSLIDVESLERSEAGSGQGKTGSRFSRFSHHFALGVGREGWRMYQAFDMTGLRLDEWLMKVMGGSRLRSWEAAEIWISCFQRISGSSGFWTTGINDAYTSCFDVDLNLLCGERRVYPPLIPVYRPWVKIQEITDIKVEDIRKFEWKVGRSWG</sequence>
<evidence type="ECO:0000313" key="1">
    <source>
        <dbReference type="EMBL" id="KAL2838375.1"/>
    </source>
</evidence>
<accession>A0ABR4JEC5</accession>
<dbReference type="Proteomes" id="UP001610446">
    <property type="component" value="Unassembled WGS sequence"/>
</dbReference>
<proteinExistence type="predicted"/>
<comment type="caution">
    <text evidence="1">The sequence shown here is derived from an EMBL/GenBank/DDBJ whole genome shotgun (WGS) entry which is preliminary data.</text>
</comment>
<dbReference type="EMBL" id="JBFXLU010000146">
    <property type="protein sequence ID" value="KAL2838375.1"/>
    <property type="molecule type" value="Genomic_DNA"/>
</dbReference>
<reference evidence="1 2" key="1">
    <citation type="submission" date="2024-07" db="EMBL/GenBank/DDBJ databases">
        <title>Section-level genome sequencing and comparative genomics of Aspergillus sections Usti and Cavernicolus.</title>
        <authorList>
            <consortium name="Lawrence Berkeley National Laboratory"/>
            <person name="Nybo J.L."/>
            <person name="Vesth T.C."/>
            <person name="Theobald S."/>
            <person name="Frisvad J.C."/>
            <person name="Larsen T.O."/>
            <person name="Kjaerboelling I."/>
            <person name="Rothschild-Mancinelli K."/>
            <person name="Lyhne E.K."/>
            <person name="Kogle M.E."/>
            <person name="Barry K."/>
            <person name="Clum A."/>
            <person name="Na H."/>
            <person name="Ledsgaard L."/>
            <person name="Lin J."/>
            <person name="Lipzen A."/>
            <person name="Kuo A."/>
            <person name="Riley R."/>
            <person name="Mondo S."/>
            <person name="Labutti K."/>
            <person name="Haridas S."/>
            <person name="Pangalinan J."/>
            <person name="Salamov A.A."/>
            <person name="Simmons B.A."/>
            <person name="Magnuson J.K."/>
            <person name="Chen J."/>
            <person name="Drula E."/>
            <person name="Henrissat B."/>
            <person name="Wiebenga A."/>
            <person name="Lubbers R.J."/>
            <person name="Gomes A.C."/>
            <person name="Makela M.R."/>
            <person name="Stajich J."/>
            <person name="Grigoriev I.V."/>
            <person name="Mortensen U.H."/>
            <person name="De Vries R.P."/>
            <person name="Baker S.E."/>
            <person name="Andersen M.R."/>
        </authorList>
    </citation>
    <scope>NUCLEOTIDE SEQUENCE [LARGE SCALE GENOMIC DNA]</scope>
    <source>
        <strain evidence="1 2">CBS 123904</strain>
    </source>
</reference>